<feature type="chain" id="PRO_5038917515" description="LPXTG-motif cell wall-anchored protein" evidence="2">
    <location>
        <begin position="27"/>
        <end position="203"/>
    </location>
</feature>
<keyword evidence="1" id="KW-0472">Membrane</keyword>
<dbReference type="AlphaFoldDB" id="A0A4Q7TKI5"/>
<keyword evidence="4" id="KW-1185">Reference proteome</keyword>
<feature type="signal peptide" evidence="2">
    <location>
        <begin position="1"/>
        <end position="26"/>
    </location>
</feature>
<keyword evidence="2" id="KW-0732">Signal</keyword>
<evidence type="ECO:0000313" key="3">
    <source>
        <dbReference type="EMBL" id="RZT61091.1"/>
    </source>
</evidence>
<dbReference type="RefSeq" id="WP_130455218.1">
    <property type="nucleotide sequence ID" value="NZ_QYAG01000003.1"/>
</dbReference>
<evidence type="ECO:0008006" key="5">
    <source>
        <dbReference type="Google" id="ProtNLM"/>
    </source>
</evidence>
<dbReference type="Proteomes" id="UP000291832">
    <property type="component" value="Unassembled WGS sequence"/>
</dbReference>
<sequence>MNVVPPLFAVALSVASLISPVAPVSGAPASAAHGPLDLPEQRVIVEMPAPGESASTELSVVNVSASAVPLTVSVPEFSGVATEGTTPVTIRVLDASGAELLSSQRSLHGSAAPLGDLASGKRATVTIEATLPITAENAYQATDAEAVVRFSTTVDGGTTPPTSIISQLAQTGAAWPLAALFATGAVVAGVLLTARARRKNRTA</sequence>
<protein>
    <recommendedName>
        <fullName evidence="5">LPXTG-motif cell wall-anchored protein</fullName>
    </recommendedName>
</protein>
<name>A0A4Q7TKI5_9MICO</name>
<organism evidence="3 4">
    <name type="scientific">Leucobacter luti</name>
    <dbReference type="NCBI Taxonomy" id="340320"/>
    <lineage>
        <taxon>Bacteria</taxon>
        <taxon>Bacillati</taxon>
        <taxon>Actinomycetota</taxon>
        <taxon>Actinomycetes</taxon>
        <taxon>Micrococcales</taxon>
        <taxon>Microbacteriaceae</taxon>
        <taxon>Leucobacter</taxon>
    </lineage>
</organism>
<evidence type="ECO:0000256" key="2">
    <source>
        <dbReference type="SAM" id="SignalP"/>
    </source>
</evidence>
<evidence type="ECO:0000256" key="1">
    <source>
        <dbReference type="SAM" id="Phobius"/>
    </source>
</evidence>
<reference evidence="3 4" key="1">
    <citation type="journal article" date="2015" name="Stand. Genomic Sci.">
        <title>Genomic Encyclopedia of Bacterial and Archaeal Type Strains, Phase III: the genomes of soil and plant-associated and newly described type strains.</title>
        <authorList>
            <person name="Whitman W.B."/>
            <person name="Woyke T."/>
            <person name="Klenk H.P."/>
            <person name="Zhou Y."/>
            <person name="Lilburn T.G."/>
            <person name="Beck B.J."/>
            <person name="De Vos P."/>
            <person name="Vandamme P."/>
            <person name="Eisen J.A."/>
            <person name="Garrity G."/>
            <person name="Hugenholtz P."/>
            <person name="Kyrpides N.C."/>
        </authorList>
    </citation>
    <scope>NUCLEOTIDE SEQUENCE [LARGE SCALE GENOMIC DNA]</scope>
    <source>
        <strain evidence="3 4">RF6</strain>
    </source>
</reference>
<dbReference type="EMBL" id="SHKI01000007">
    <property type="protein sequence ID" value="RZT61091.1"/>
    <property type="molecule type" value="Genomic_DNA"/>
</dbReference>
<gene>
    <name evidence="3" type="ORF">EV139_2840</name>
</gene>
<evidence type="ECO:0000313" key="4">
    <source>
        <dbReference type="Proteomes" id="UP000291832"/>
    </source>
</evidence>
<comment type="caution">
    <text evidence="3">The sequence shown here is derived from an EMBL/GenBank/DDBJ whole genome shotgun (WGS) entry which is preliminary data.</text>
</comment>
<keyword evidence="1" id="KW-0812">Transmembrane</keyword>
<keyword evidence="1" id="KW-1133">Transmembrane helix</keyword>
<dbReference type="OrthoDB" id="4991228at2"/>
<feature type="transmembrane region" description="Helical" evidence="1">
    <location>
        <begin position="173"/>
        <end position="194"/>
    </location>
</feature>
<proteinExistence type="predicted"/>
<accession>A0A4Q7TKI5</accession>